<feature type="compositionally biased region" description="Basic residues" evidence="1">
    <location>
        <begin position="530"/>
        <end position="540"/>
    </location>
</feature>
<reference evidence="2" key="1">
    <citation type="submission" date="2022-11" db="EMBL/GenBank/DDBJ databases">
        <authorList>
            <person name="Petersen C."/>
        </authorList>
    </citation>
    <scope>NUCLEOTIDE SEQUENCE</scope>
    <source>
        <strain evidence="2">IBT 21917</strain>
    </source>
</reference>
<keyword evidence="3" id="KW-1185">Reference proteome</keyword>
<feature type="compositionally biased region" description="Polar residues" evidence="1">
    <location>
        <begin position="598"/>
        <end position="608"/>
    </location>
</feature>
<feature type="compositionally biased region" description="Polar residues" evidence="1">
    <location>
        <begin position="138"/>
        <end position="148"/>
    </location>
</feature>
<evidence type="ECO:0008006" key="4">
    <source>
        <dbReference type="Google" id="ProtNLM"/>
    </source>
</evidence>
<feature type="compositionally biased region" description="Polar residues" evidence="1">
    <location>
        <begin position="266"/>
        <end position="280"/>
    </location>
</feature>
<dbReference type="EMBL" id="JAPQKO010000002">
    <property type="protein sequence ID" value="KAJ5179258.1"/>
    <property type="molecule type" value="Genomic_DNA"/>
</dbReference>
<feature type="compositionally biased region" description="Polar residues" evidence="1">
    <location>
        <begin position="674"/>
        <end position="684"/>
    </location>
</feature>
<name>A0A9W9LV63_9EURO</name>
<comment type="caution">
    <text evidence="2">The sequence shown here is derived from an EMBL/GenBank/DDBJ whole genome shotgun (WGS) entry which is preliminary data.</text>
</comment>
<evidence type="ECO:0000313" key="3">
    <source>
        <dbReference type="Proteomes" id="UP001146351"/>
    </source>
</evidence>
<reference evidence="2" key="2">
    <citation type="journal article" date="2023" name="IMA Fungus">
        <title>Comparative genomic study of the Penicillium genus elucidates a diverse pangenome and 15 lateral gene transfer events.</title>
        <authorList>
            <person name="Petersen C."/>
            <person name="Sorensen T."/>
            <person name="Nielsen M.R."/>
            <person name="Sondergaard T.E."/>
            <person name="Sorensen J.L."/>
            <person name="Fitzpatrick D.A."/>
            <person name="Frisvad J.C."/>
            <person name="Nielsen K.L."/>
        </authorList>
    </citation>
    <scope>NUCLEOTIDE SEQUENCE</scope>
    <source>
        <strain evidence="2">IBT 21917</strain>
    </source>
</reference>
<organism evidence="2 3">
    <name type="scientific">Penicillium capsulatum</name>
    <dbReference type="NCBI Taxonomy" id="69766"/>
    <lineage>
        <taxon>Eukaryota</taxon>
        <taxon>Fungi</taxon>
        <taxon>Dikarya</taxon>
        <taxon>Ascomycota</taxon>
        <taxon>Pezizomycotina</taxon>
        <taxon>Eurotiomycetes</taxon>
        <taxon>Eurotiomycetidae</taxon>
        <taxon>Eurotiales</taxon>
        <taxon>Aspergillaceae</taxon>
        <taxon>Penicillium</taxon>
    </lineage>
</organism>
<dbReference type="AlphaFoldDB" id="A0A9W9LV63"/>
<accession>A0A9W9LV63</accession>
<feature type="region of interest" description="Disordered" evidence="1">
    <location>
        <begin position="249"/>
        <end position="684"/>
    </location>
</feature>
<dbReference type="OrthoDB" id="5226996at2759"/>
<proteinExistence type="predicted"/>
<feature type="compositionally biased region" description="Basic and acidic residues" evidence="1">
    <location>
        <begin position="476"/>
        <end position="486"/>
    </location>
</feature>
<dbReference type="Proteomes" id="UP001146351">
    <property type="component" value="Unassembled WGS sequence"/>
</dbReference>
<gene>
    <name evidence="2" type="ORF">N7492_002468</name>
</gene>
<sequence>MQRSGPDEMDIDPNPAEPRSSRKHLRSSDDEDLDWSSDISGRFDDAEETDPDDYKSPSVKSAKRRRSNDWPLPDEAADYGSNNAPKSRGNGHLAVNYIASPRASPRTSATSLRSKQKAASHSPRHFLGRRSRFVEANMNDSVSETPPSIFTHERKQPQLQHRQSGIFRFGKAIASAFNPFGGWGRSSPEPTKASPQKDALTQAEEAYAELKKAGFKGTNKGSYMQQQSVDPELADQTWKIIQEKMGYTRGTNPTYHCGNHKEQPSPLRSPSKNSKRSSFQDLRKTKSLFKPHESTTTVESTVRERTSDDSDQLGIRRQKSRKELSRQAKLLKKVSNLEDKLGRARRELHELTGNEERLPESIPEPKSLSAELDPASFPRKFVPGSLPSLPSERLLDQQASPEPPAIMQSVEGRSSAPREESASSPVVGKSPKWRSRETRPSSMGKESSSLKRKSPIPEAIASRDSAQSSPTNYAGDRIRQRERLIDDALLSPPRQAKWQKFEAGDSPGSVERKQHMTLGTAITTQEAAMHKRSPYLHSRRSPGLNRSPNSKAVRSPPPLRMRRGQSNLRSVSPSEVTLLDPTHSDHNDYTSPPPMPSEGQQGFYLQSHRQLDPDRTPRSSPSRPSLARKRSSRSSFQDEDIPPVPPLPKELLKDAAKVSTSPKKASPALELSEPQLSPRPSSLQKELAGLEDFLWPEDVF</sequence>
<evidence type="ECO:0000313" key="2">
    <source>
        <dbReference type="EMBL" id="KAJ5179258.1"/>
    </source>
</evidence>
<feature type="compositionally biased region" description="Basic and acidic residues" evidence="1">
    <location>
        <begin position="335"/>
        <end position="359"/>
    </location>
</feature>
<protein>
    <recommendedName>
        <fullName evidence="4">Nuclear RNA binding protein</fullName>
    </recommendedName>
</protein>
<feature type="compositionally biased region" description="Basic residues" evidence="1">
    <location>
        <begin position="114"/>
        <end position="131"/>
    </location>
</feature>
<feature type="region of interest" description="Disordered" evidence="1">
    <location>
        <begin position="1"/>
        <end position="155"/>
    </location>
</feature>
<feature type="compositionally biased region" description="Polar residues" evidence="1">
    <location>
        <begin position="564"/>
        <end position="575"/>
    </location>
</feature>
<evidence type="ECO:0000256" key="1">
    <source>
        <dbReference type="SAM" id="MobiDB-lite"/>
    </source>
</evidence>